<organism evidence="2 3">
    <name type="scientific">Gigaspora margarita</name>
    <dbReference type="NCBI Taxonomy" id="4874"/>
    <lineage>
        <taxon>Eukaryota</taxon>
        <taxon>Fungi</taxon>
        <taxon>Fungi incertae sedis</taxon>
        <taxon>Mucoromycota</taxon>
        <taxon>Glomeromycotina</taxon>
        <taxon>Glomeromycetes</taxon>
        <taxon>Diversisporales</taxon>
        <taxon>Gigasporaceae</taxon>
        <taxon>Gigaspora</taxon>
    </lineage>
</organism>
<name>A0ABN7WTU7_GIGMA</name>
<reference evidence="2 3" key="1">
    <citation type="submission" date="2021-06" db="EMBL/GenBank/DDBJ databases">
        <authorList>
            <person name="Kallberg Y."/>
            <person name="Tangrot J."/>
            <person name="Rosling A."/>
        </authorList>
    </citation>
    <scope>NUCLEOTIDE SEQUENCE [LARGE SCALE GENOMIC DNA]</scope>
    <source>
        <strain evidence="2 3">120-4 pot B 10/14</strain>
    </source>
</reference>
<feature type="coiled-coil region" evidence="1">
    <location>
        <begin position="5"/>
        <end position="35"/>
    </location>
</feature>
<dbReference type="Proteomes" id="UP000789901">
    <property type="component" value="Unassembled WGS sequence"/>
</dbReference>
<comment type="caution">
    <text evidence="2">The sequence shown here is derived from an EMBL/GenBank/DDBJ whole genome shotgun (WGS) entry which is preliminary data.</text>
</comment>
<evidence type="ECO:0000313" key="3">
    <source>
        <dbReference type="Proteomes" id="UP000789901"/>
    </source>
</evidence>
<protein>
    <submittedName>
        <fullName evidence="2">7332_t:CDS:1</fullName>
    </submittedName>
</protein>
<feature type="non-terminal residue" evidence="2">
    <location>
        <position position="77"/>
    </location>
</feature>
<gene>
    <name evidence="2" type="ORF">GMARGA_LOCUS34369</name>
</gene>
<evidence type="ECO:0000313" key="2">
    <source>
        <dbReference type="EMBL" id="CAG8839263.1"/>
    </source>
</evidence>
<sequence>MSSKLELLKQCITELEAENAELKKENTEIPDLERKLAEIPILKRAELKHRIAKVLKMTEEERTRCGVENAKFKTRIE</sequence>
<proteinExistence type="predicted"/>
<dbReference type="EMBL" id="CAJVQB010060062">
    <property type="protein sequence ID" value="CAG8839263.1"/>
    <property type="molecule type" value="Genomic_DNA"/>
</dbReference>
<accession>A0ABN7WTU7</accession>
<evidence type="ECO:0000256" key="1">
    <source>
        <dbReference type="SAM" id="Coils"/>
    </source>
</evidence>
<keyword evidence="1" id="KW-0175">Coiled coil</keyword>
<keyword evidence="3" id="KW-1185">Reference proteome</keyword>